<feature type="compositionally biased region" description="Low complexity" evidence="1">
    <location>
        <begin position="189"/>
        <end position="198"/>
    </location>
</feature>
<sequence length="412" mass="43524">MPSDRLDIRDIPNQNGGSTTTGLSEHRESMSPVVQQLEKTAIGSAFPPRAESTASAHSFPGPPTPATNIASPQPQKALGTAAPPVQSPPPLAYNPAAPPAPEPIAHREKTPPPPDGSAGTGLAAAEKHEAVPQMQYSAGTPGFGGFQTNHQSAQSQGYFPGPPSSLPMQGMPGLPQGGMPPPPPGGPPGQQQPQFGGPHHQMSSPAPTSPPPHQQNFQRVSSFQAQPQTPGPTQFANYPQSPGFAPSIQSPGGLPTFHQQGQQPPTPSMPPPYSGGGFQSYQQQAQAFQQQQQQQQQQHTFAYSNYSYSSQPASQPQSHNAQGGYSGDVHSQAYRPTEQESMAHGKTYHPPEPTRWTQAQQPPSNGPIHQQGTGGSVNSTGSQGSGGFKLEERVGKMEKGVNKLFRKLDSKW</sequence>
<feature type="compositionally biased region" description="Basic and acidic residues" evidence="1">
    <location>
        <begin position="1"/>
        <end position="10"/>
    </location>
</feature>
<feature type="compositionally biased region" description="Polar residues" evidence="1">
    <location>
        <begin position="146"/>
        <end position="157"/>
    </location>
</feature>
<feature type="compositionally biased region" description="Polar residues" evidence="1">
    <location>
        <begin position="355"/>
        <end position="382"/>
    </location>
</feature>
<proteinExistence type="predicted"/>
<dbReference type="EMBL" id="MU003812">
    <property type="protein sequence ID" value="KAF2719393.1"/>
    <property type="molecule type" value="Genomic_DNA"/>
</dbReference>
<gene>
    <name evidence="2" type="ORF">K431DRAFT_286835</name>
</gene>
<feature type="compositionally biased region" description="Polar residues" evidence="1">
    <location>
        <begin position="214"/>
        <end position="240"/>
    </location>
</feature>
<name>A0A9P4Q4Y8_9PEZI</name>
<dbReference type="AlphaFoldDB" id="A0A9P4Q4Y8"/>
<feature type="compositionally biased region" description="Pro residues" evidence="1">
    <location>
        <begin position="85"/>
        <end position="102"/>
    </location>
</feature>
<feature type="compositionally biased region" description="Low complexity" evidence="1">
    <location>
        <begin position="279"/>
        <end position="322"/>
    </location>
</feature>
<evidence type="ECO:0000313" key="3">
    <source>
        <dbReference type="Proteomes" id="UP000799441"/>
    </source>
</evidence>
<reference evidence="2" key="1">
    <citation type="journal article" date="2020" name="Stud. Mycol.">
        <title>101 Dothideomycetes genomes: a test case for predicting lifestyles and emergence of pathogens.</title>
        <authorList>
            <person name="Haridas S."/>
            <person name="Albert R."/>
            <person name="Binder M."/>
            <person name="Bloem J."/>
            <person name="Labutti K."/>
            <person name="Salamov A."/>
            <person name="Andreopoulos B."/>
            <person name="Baker S."/>
            <person name="Barry K."/>
            <person name="Bills G."/>
            <person name="Bluhm B."/>
            <person name="Cannon C."/>
            <person name="Castanera R."/>
            <person name="Culley D."/>
            <person name="Daum C."/>
            <person name="Ezra D."/>
            <person name="Gonzalez J."/>
            <person name="Henrissat B."/>
            <person name="Kuo A."/>
            <person name="Liang C."/>
            <person name="Lipzen A."/>
            <person name="Lutzoni F."/>
            <person name="Magnuson J."/>
            <person name="Mondo S."/>
            <person name="Nolan M."/>
            <person name="Ohm R."/>
            <person name="Pangilinan J."/>
            <person name="Park H.-J."/>
            <person name="Ramirez L."/>
            <person name="Alfaro M."/>
            <person name="Sun H."/>
            <person name="Tritt A."/>
            <person name="Yoshinaga Y."/>
            <person name="Zwiers L.-H."/>
            <person name="Turgeon B."/>
            <person name="Goodwin S."/>
            <person name="Spatafora J."/>
            <person name="Crous P."/>
            <person name="Grigoriev I."/>
        </authorList>
    </citation>
    <scope>NUCLEOTIDE SEQUENCE</scope>
    <source>
        <strain evidence="2">CBS 116435</strain>
    </source>
</reference>
<protein>
    <submittedName>
        <fullName evidence="2">Uncharacterized protein</fullName>
    </submittedName>
</protein>
<feature type="compositionally biased region" description="Polar residues" evidence="1">
    <location>
        <begin position="12"/>
        <end position="23"/>
    </location>
</feature>
<dbReference type="OrthoDB" id="5408296at2759"/>
<accession>A0A9P4Q4Y8</accession>
<comment type="caution">
    <text evidence="2">The sequence shown here is derived from an EMBL/GenBank/DDBJ whole genome shotgun (WGS) entry which is preliminary data.</text>
</comment>
<feature type="compositionally biased region" description="Pro residues" evidence="1">
    <location>
        <begin position="264"/>
        <end position="273"/>
    </location>
</feature>
<evidence type="ECO:0000313" key="2">
    <source>
        <dbReference type="EMBL" id="KAF2719393.1"/>
    </source>
</evidence>
<feature type="region of interest" description="Disordered" evidence="1">
    <location>
        <begin position="1"/>
        <end position="395"/>
    </location>
</feature>
<dbReference type="Proteomes" id="UP000799441">
    <property type="component" value="Unassembled WGS sequence"/>
</dbReference>
<keyword evidence="3" id="KW-1185">Reference proteome</keyword>
<organism evidence="2 3">
    <name type="scientific">Polychaeton citri CBS 116435</name>
    <dbReference type="NCBI Taxonomy" id="1314669"/>
    <lineage>
        <taxon>Eukaryota</taxon>
        <taxon>Fungi</taxon>
        <taxon>Dikarya</taxon>
        <taxon>Ascomycota</taxon>
        <taxon>Pezizomycotina</taxon>
        <taxon>Dothideomycetes</taxon>
        <taxon>Dothideomycetidae</taxon>
        <taxon>Capnodiales</taxon>
        <taxon>Capnodiaceae</taxon>
        <taxon>Polychaeton</taxon>
    </lineage>
</organism>
<feature type="compositionally biased region" description="Pro residues" evidence="1">
    <location>
        <begin position="178"/>
        <end position="187"/>
    </location>
</feature>
<evidence type="ECO:0000256" key="1">
    <source>
        <dbReference type="SAM" id="MobiDB-lite"/>
    </source>
</evidence>